<feature type="transmembrane region" description="Helical" evidence="7">
    <location>
        <begin position="129"/>
        <end position="146"/>
    </location>
</feature>
<evidence type="ECO:0000256" key="5">
    <source>
        <dbReference type="ARBA" id="ARBA00023136"/>
    </source>
</evidence>
<accession>A0A7S2RV65</accession>
<name>A0A7S2RV65_9STRA</name>
<comment type="similarity">
    <text evidence="2">Belongs to the autoinducer-2 exporter (AI-2E) (TC 2.A.86) family.</text>
</comment>
<keyword evidence="5 7" id="KW-0472">Membrane</keyword>
<feature type="transmembrane region" description="Helical" evidence="7">
    <location>
        <begin position="548"/>
        <end position="577"/>
    </location>
</feature>
<keyword evidence="3 7" id="KW-0812">Transmembrane</keyword>
<sequence>MESSDDDCTEDGQSVYDSCDADSRLTERILSLLAGNLFTICVVGLCYFNYVLFESYLGVFMYAFLASEALWDTKKTIVGWLVLLNDRDVVSPRRLVSKVLKWMFSRPKWLAAPTGVLLIAMAAHNPVGFAIGSGLVVGFGGLLYFLDRRLFLFTQMHRLMFTDDSWVAMWLIVFLLFIGLICTTLFAVFTANDVKNMVHQISVWFEDKLLNAQFAQEMWHEFSLQEETMLNRWLESFENDYVKNTTWEPVVRWGIRYLEDSRSGGSENVGVSCPGTFQSILNGTCLSSFGIENEQTNSWSSWFPDLSIPEWMQNKTWEEISELVTEHSKNADLTSISSKVQGVVMTARDGFWTTTLFALSFLFLIIDFGVRVGFFLTITFLLLSSEQNLMHDLLAGMFGSQNKDPTTRDEVDGDTSYIGFVEGQLRSAIEAVLMLPVKMSMYHAVSTLLIFKVLGVPLMFLAATMSIILTVFPLVYAYWVCLPWVFVYAFGTGRLNLALCLFSLHYVIYTILDGWSLKHFQKRLQERQQRGESTGDHSKNEYLTGISVFFGVTAFGVHGVLLGPLVVCLGLVAYNIVKTRLHSLQSGDISKTPASTPKKKSPNKIKRVRKLSRNSTFNSLVNAGSDLVSGFLQPTRVRSATLDFNPRQRRRSHGSSKDFTLDSEGFAVPEQKRASKSNWEGTHKLVLSLTRDQLEDLVRSIANQLEENKETE</sequence>
<feature type="transmembrane region" description="Helical" evidence="7">
    <location>
        <begin position="467"/>
        <end position="488"/>
    </location>
</feature>
<proteinExistence type="inferred from homology"/>
<feature type="region of interest" description="Disordered" evidence="6">
    <location>
        <begin position="645"/>
        <end position="664"/>
    </location>
</feature>
<evidence type="ECO:0000256" key="6">
    <source>
        <dbReference type="SAM" id="MobiDB-lite"/>
    </source>
</evidence>
<evidence type="ECO:0000256" key="2">
    <source>
        <dbReference type="ARBA" id="ARBA00009773"/>
    </source>
</evidence>
<dbReference type="GO" id="GO:0016020">
    <property type="term" value="C:membrane"/>
    <property type="evidence" value="ECO:0007669"/>
    <property type="project" value="UniProtKB-SubCell"/>
</dbReference>
<dbReference type="InterPro" id="IPR002549">
    <property type="entry name" value="AI-2E-like"/>
</dbReference>
<gene>
    <name evidence="8" type="ORF">QSP1433_LOCUS7394</name>
</gene>
<feature type="transmembrane region" description="Helical" evidence="7">
    <location>
        <begin position="32"/>
        <end position="53"/>
    </location>
</feature>
<comment type="subcellular location">
    <subcellularLocation>
        <location evidence="1">Membrane</location>
        <topology evidence="1">Multi-pass membrane protein</topology>
    </subcellularLocation>
</comment>
<feature type="compositionally biased region" description="Basic residues" evidence="6">
    <location>
        <begin position="597"/>
        <end position="607"/>
    </location>
</feature>
<evidence type="ECO:0000256" key="4">
    <source>
        <dbReference type="ARBA" id="ARBA00022989"/>
    </source>
</evidence>
<dbReference type="EMBL" id="HBHK01011763">
    <property type="protein sequence ID" value="CAD9681698.1"/>
    <property type="molecule type" value="Transcribed_RNA"/>
</dbReference>
<organism evidence="8">
    <name type="scientific">Mucochytrium quahogii</name>
    <dbReference type="NCBI Taxonomy" id="96639"/>
    <lineage>
        <taxon>Eukaryota</taxon>
        <taxon>Sar</taxon>
        <taxon>Stramenopiles</taxon>
        <taxon>Bigyra</taxon>
        <taxon>Labyrinthulomycetes</taxon>
        <taxon>Thraustochytrida</taxon>
        <taxon>Thraustochytriidae</taxon>
        <taxon>Mucochytrium</taxon>
    </lineage>
</organism>
<evidence type="ECO:0000256" key="3">
    <source>
        <dbReference type="ARBA" id="ARBA00022692"/>
    </source>
</evidence>
<keyword evidence="4 7" id="KW-1133">Transmembrane helix</keyword>
<evidence type="ECO:0000256" key="1">
    <source>
        <dbReference type="ARBA" id="ARBA00004141"/>
    </source>
</evidence>
<feature type="transmembrane region" description="Helical" evidence="7">
    <location>
        <begin position="356"/>
        <end position="383"/>
    </location>
</feature>
<feature type="region of interest" description="Disordered" evidence="6">
    <location>
        <begin position="587"/>
        <end position="607"/>
    </location>
</feature>
<evidence type="ECO:0000256" key="7">
    <source>
        <dbReference type="SAM" id="Phobius"/>
    </source>
</evidence>
<dbReference type="PANTHER" id="PTHR21716:SF4">
    <property type="entry name" value="TRANSMEMBRANE PROTEIN 245"/>
    <property type="match status" value="1"/>
</dbReference>
<reference evidence="8" key="1">
    <citation type="submission" date="2021-01" db="EMBL/GenBank/DDBJ databases">
        <authorList>
            <person name="Corre E."/>
            <person name="Pelletier E."/>
            <person name="Niang G."/>
            <person name="Scheremetjew M."/>
            <person name="Finn R."/>
            <person name="Kale V."/>
            <person name="Holt S."/>
            <person name="Cochrane G."/>
            <person name="Meng A."/>
            <person name="Brown T."/>
            <person name="Cohen L."/>
        </authorList>
    </citation>
    <scope>NUCLEOTIDE SEQUENCE</scope>
    <source>
        <strain evidence="8">NY070348D</strain>
    </source>
</reference>
<evidence type="ECO:0008006" key="9">
    <source>
        <dbReference type="Google" id="ProtNLM"/>
    </source>
</evidence>
<evidence type="ECO:0000313" key="8">
    <source>
        <dbReference type="EMBL" id="CAD9681698.1"/>
    </source>
</evidence>
<protein>
    <recommendedName>
        <fullName evidence="9">Transmembrane protein</fullName>
    </recommendedName>
</protein>
<dbReference type="AlphaFoldDB" id="A0A7S2RV65"/>
<feature type="transmembrane region" description="Helical" evidence="7">
    <location>
        <begin position="495"/>
        <end position="512"/>
    </location>
</feature>
<dbReference type="PANTHER" id="PTHR21716">
    <property type="entry name" value="TRANSMEMBRANE PROTEIN"/>
    <property type="match status" value="1"/>
</dbReference>
<feature type="transmembrane region" description="Helical" evidence="7">
    <location>
        <begin position="441"/>
        <end position="461"/>
    </location>
</feature>
<feature type="transmembrane region" description="Helical" evidence="7">
    <location>
        <begin position="167"/>
        <end position="189"/>
    </location>
</feature>